<evidence type="ECO:0000259" key="2">
    <source>
        <dbReference type="Pfam" id="PF13456"/>
    </source>
</evidence>
<protein>
    <recommendedName>
        <fullName evidence="2">RNase H type-1 domain-containing protein</fullName>
    </recommendedName>
</protein>
<dbReference type="AlphaFoldDB" id="A0AAV1U3J2"/>
<organism evidence="3 4">
    <name type="scientific">Peronospora matthiolae</name>
    <dbReference type="NCBI Taxonomy" id="2874970"/>
    <lineage>
        <taxon>Eukaryota</taxon>
        <taxon>Sar</taxon>
        <taxon>Stramenopiles</taxon>
        <taxon>Oomycota</taxon>
        <taxon>Peronosporomycetes</taxon>
        <taxon>Peronosporales</taxon>
        <taxon>Peronosporaceae</taxon>
        <taxon>Peronospora</taxon>
    </lineage>
</organism>
<name>A0AAV1U3J2_9STRA</name>
<feature type="region of interest" description="Disordered" evidence="1">
    <location>
        <begin position="146"/>
        <end position="168"/>
    </location>
</feature>
<evidence type="ECO:0000313" key="4">
    <source>
        <dbReference type="Proteomes" id="UP001162060"/>
    </source>
</evidence>
<feature type="domain" description="RNase H type-1" evidence="2">
    <location>
        <begin position="6"/>
        <end position="93"/>
    </location>
</feature>
<dbReference type="Proteomes" id="UP001162060">
    <property type="component" value="Unassembled WGS sequence"/>
</dbReference>
<accession>A0AAV1U3J2</accession>
<reference evidence="3" key="1">
    <citation type="submission" date="2024-01" db="EMBL/GenBank/DDBJ databases">
        <authorList>
            <person name="Webb A."/>
        </authorList>
    </citation>
    <scope>NUCLEOTIDE SEQUENCE</scope>
    <source>
        <strain evidence="3">Pm1</strain>
    </source>
</reference>
<evidence type="ECO:0000256" key="1">
    <source>
        <dbReference type="SAM" id="MobiDB-lite"/>
    </source>
</evidence>
<dbReference type="Pfam" id="PF13456">
    <property type="entry name" value="RVT_3"/>
    <property type="match status" value="1"/>
</dbReference>
<sequence>MALNSACTTEAVASYHGLVNGLRQAKVRAFVPLYVVGDNKAVINQLRVRRSPVRPRLSTLYQEGQEIADALYVVSWSHYSHEHNLMAAGAATAAAANVEALGRRTLHTGPFACSVRVSMDNDINHWCEMSLSAELEIQLGSPVPLARRAPPTWSPEQHASALHGRTRD</sequence>
<gene>
    <name evidence="3" type="ORF">PM001_LOCUS13222</name>
</gene>
<dbReference type="GO" id="GO:0003676">
    <property type="term" value="F:nucleic acid binding"/>
    <property type="evidence" value="ECO:0007669"/>
    <property type="project" value="InterPro"/>
</dbReference>
<dbReference type="Gene3D" id="3.30.420.10">
    <property type="entry name" value="Ribonuclease H-like superfamily/Ribonuclease H"/>
    <property type="match status" value="1"/>
</dbReference>
<comment type="caution">
    <text evidence="3">The sequence shown here is derived from an EMBL/GenBank/DDBJ whole genome shotgun (WGS) entry which is preliminary data.</text>
</comment>
<dbReference type="InterPro" id="IPR036397">
    <property type="entry name" value="RNaseH_sf"/>
</dbReference>
<evidence type="ECO:0000313" key="3">
    <source>
        <dbReference type="EMBL" id="CAK7928072.1"/>
    </source>
</evidence>
<proteinExistence type="predicted"/>
<dbReference type="EMBL" id="CAKLBY020000119">
    <property type="protein sequence ID" value="CAK7928072.1"/>
    <property type="molecule type" value="Genomic_DNA"/>
</dbReference>
<dbReference type="InterPro" id="IPR002156">
    <property type="entry name" value="RNaseH_domain"/>
</dbReference>
<dbReference type="GO" id="GO:0004523">
    <property type="term" value="F:RNA-DNA hybrid ribonuclease activity"/>
    <property type="evidence" value="ECO:0007669"/>
    <property type="project" value="InterPro"/>
</dbReference>